<dbReference type="InterPro" id="IPR000477">
    <property type="entry name" value="RT_dom"/>
</dbReference>
<dbReference type="InterPro" id="IPR043128">
    <property type="entry name" value="Rev_trsase/Diguanyl_cyclase"/>
</dbReference>
<dbReference type="InterPro" id="IPR050951">
    <property type="entry name" value="Retrovirus_Pol_polyprotein"/>
</dbReference>
<dbReference type="Pfam" id="PF00078">
    <property type="entry name" value="RVT_1"/>
    <property type="match status" value="1"/>
</dbReference>
<sequence>MMINPRHTVCYFDDILVFSDDEKNHAKDLEETKNRLRNIGLKINEEKCSFFQKEIDFLGFFISENGVRIDPNKIAAITNMSAPTNRPPFRMTSLRMSTSSRRLGLRQMHSWKESKMKRQKMNVFPLRLTTQQMDGLIIKRMPVRCKASLPSPHVTTSPHFPQANGAAERAVRTAKHILNQEDVFLALLVYRASPIVELKLVDKPSLDTRHDAYRHRQQIYYNHLGARHLPNMPPGDPVLVKLDGHKGWKQRGEIIKPVAKRSYLLKTPEGSVLRRNRRNIRLLHVNDNDPPLPFPRFVAAPTSSPAVPAPTITTPTDTPAVVPADTPISAPDGASAPTASPVTSSAAPHSACSTTITRCGSEVKIPVRFQ</sequence>
<evidence type="ECO:0000313" key="3">
    <source>
        <dbReference type="EMBL" id="KAK3758206.1"/>
    </source>
</evidence>
<feature type="region of interest" description="Disordered" evidence="1">
    <location>
        <begin position="312"/>
        <end position="352"/>
    </location>
</feature>
<dbReference type="SUPFAM" id="SSF56672">
    <property type="entry name" value="DNA/RNA polymerases"/>
    <property type="match status" value="1"/>
</dbReference>
<reference evidence="3" key="1">
    <citation type="journal article" date="2023" name="G3 (Bethesda)">
        <title>A reference genome for the long-term kleptoplast-retaining sea slug Elysia crispata morphotype clarki.</title>
        <authorList>
            <person name="Eastman K.E."/>
            <person name="Pendleton A.L."/>
            <person name="Shaikh M.A."/>
            <person name="Suttiyut T."/>
            <person name="Ogas R."/>
            <person name="Tomko P."/>
            <person name="Gavelis G."/>
            <person name="Widhalm J.R."/>
            <person name="Wisecaver J.H."/>
        </authorList>
    </citation>
    <scope>NUCLEOTIDE SEQUENCE</scope>
    <source>
        <strain evidence="3">ECLA1</strain>
    </source>
</reference>
<feature type="domain" description="Reverse transcriptase" evidence="2">
    <location>
        <begin position="1"/>
        <end position="62"/>
    </location>
</feature>
<keyword evidence="4" id="KW-1185">Reference proteome</keyword>
<dbReference type="PROSITE" id="PS50878">
    <property type="entry name" value="RT_POL"/>
    <property type="match status" value="1"/>
</dbReference>
<dbReference type="Proteomes" id="UP001283361">
    <property type="component" value="Unassembled WGS sequence"/>
</dbReference>
<evidence type="ECO:0000256" key="1">
    <source>
        <dbReference type="SAM" id="MobiDB-lite"/>
    </source>
</evidence>
<organism evidence="3 4">
    <name type="scientific">Elysia crispata</name>
    <name type="common">lettuce slug</name>
    <dbReference type="NCBI Taxonomy" id="231223"/>
    <lineage>
        <taxon>Eukaryota</taxon>
        <taxon>Metazoa</taxon>
        <taxon>Spiralia</taxon>
        <taxon>Lophotrochozoa</taxon>
        <taxon>Mollusca</taxon>
        <taxon>Gastropoda</taxon>
        <taxon>Heterobranchia</taxon>
        <taxon>Euthyneura</taxon>
        <taxon>Panpulmonata</taxon>
        <taxon>Sacoglossa</taxon>
        <taxon>Placobranchoidea</taxon>
        <taxon>Plakobranchidae</taxon>
        <taxon>Elysia</taxon>
    </lineage>
</organism>
<name>A0AAE1D5L6_9GAST</name>
<dbReference type="Gene3D" id="3.30.70.270">
    <property type="match status" value="1"/>
</dbReference>
<dbReference type="PANTHER" id="PTHR37984">
    <property type="entry name" value="PROTEIN CBG26694"/>
    <property type="match status" value="1"/>
</dbReference>
<proteinExistence type="predicted"/>
<accession>A0AAE1D5L6</accession>
<dbReference type="PANTHER" id="PTHR37984:SF5">
    <property type="entry name" value="PROTEIN NYNRIN-LIKE"/>
    <property type="match status" value="1"/>
</dbReference>
<protein>
    <recommendedName>
        <fullName evidence="2">Reverse transcriptase domain-containing protein</fullName>
    </recommendedName>
</protein>
<evidence type="ECO:0000259" key="2">
    <source>
        <dbReference type="PROSITE" id="PS50878"/>
    </source>
</evidence>
<dbReference type="InterPro" id="IPR043502">
    <property type="entry name" value="DNA/RNA_pol_sf"/>
</dbReference>
<feature type="compositionally biased region" description="Low complexity" evidence="1">
    <location>
        <begin position="312"/>
        <end position="327"/>
    </location>
</feature>
<dbReference type="AlphaFoldDB" id="A0AAE1D5L6"/>
<feature type="compositionally biased region" description="Low complexity" evidence="1">
    <location>
        <begin position="334"/>
        <end position="351"/>
    </location>
</feature>
<gene>
    <name evidence="3" type="ORF">RRG08_019679</name>
</gene>
<dbReference type="EMBL" id="JAWDGP010005289">
    <property type="protein sequence ID" value="KAK3758206.1"/>
    <property type="molecule type" value="Genomic_DNA"/>
</dbReference>
<comment type="caution">
    <text evidence="3">The sequence shown here is derived from an EMBL/GenBank/DDBJ whole genome shotgun (WGS) entry which is preliminary data.</text>
</comment>
<evidence type="ECO:0000313" key="4">
    <source>
        <dbReference type="Proteomes" id="UP001283361"/>
    </source>
</evidence>